<dbReference type="InterPro" id="IPR035897">
    <property type="entry name" value="Toll_tir_struct_dom_sf"/>
</dbReference>
<name>A0A814JWB1_9BILA</name>
<reference evidence="2" key="1">
    <citation type="submission" date="2021-02" db="EMBL/GenBank/DDBJ databases">
        <authorList>
            <person name="Nowell W R."/>
        </authorList>
    </citation>
    <scope>NUCLEOTIDE SEQUENCE</scope>
</reference>
<dbReference type="Proteomes" id="UP000663864">
    <property type="component" value="Unassembled WGS sequence"/>
</dbReference>
<evidence type="ECO:0000259" key="1">
    <source>
        <dbReference type="Pfam" id="PF13676"/>
    </source>
</evidence>
<dbReference type="Pfam" id="PF13676">
    <property type="entry name" value="TIR_2"/>
    <property type="match status" value="1"/>
</dbReference>
<evidence type="ECO:0000313" key="3">
    <source>
        <dbReference type="Proteomes" id="UP000663864"/>
    </source>
</evidence>
<dbReference type="SUPFAM" id="SSF52200">
    <property type="entry name" value="Toll/Interleukin receptor TIR domain"/>
    <property type="match status" value="1"/>
</dbReference>
<sequence>MMNYLIEPNISTIIENNEKIINETIQQIYQLFEQLRQSLINFGNNNKILSPEHVLNDLNQIFCRLVNRKFYNPLDVVNMFEIILKNYLDLIDTNQFIDIIAHRYACKNNIVFSSFFESLTQEDTLDAIRKMSFKIRQQKYYRILDQISSSKRINSFLNNELTISSNNDNIIRIVNNFCELILIIVLRILNGLNMKLLDIELRKYQNILFIPLITFIDKYFVSNQCSQNNILIKEILEFLRITSDQTLTIPIFINANYPQICLHWLSLSYLNAYEYAYTLRIIYNIARHDEGIMILNKCQCHNILMQFNTDILDRHIDFIIDRKWYEDLQLIYFMIIILIVDSNKLVIESTNWFITYRLSPAIFDGILSRTYRYQKFHISELIIILMRLCINDNYIHCISHKKYSTFPEYVFNVLNFLLYCVEIERFDYSVLSLDVLTVIALANILWSISFHDQYKNILIENIQIINKLIVFESSNIIEKILPNIYISRHMSSLKRAIDGIWQNLYPLSSTNVEIKSLTTIKSFCSLMISYSHIDIDFCRQLYDIFSILPELSISVDFINSKYLWQEIAQTIEQSDLVLFLISNNFFNSKSCRQELIYVTDTLKKPFISIFINADYQVTGWLKNRINESKQIHFEEKDFINNCNELLLLIKQSVSMNITSIKNTSDIKQWNEKEVKQWFNNNNLMSELHDFYQFQNGYELLLYTQAILAFSWTKEYERIKIRFEEKFKQQQQCLSPHEFSKFINALKHLKNKSLSSI</sequence>
<dbReference type="InterPro" id="IPR000157">
    <property type="entry name" value="TIR_dom"/>
</dbReference>
<feature type="domain" description="TIR" evidence="1">
    <location>
        <begin position="527"/>
        <end position="615"/>
    </location>
</feature>
<accession>A0A814JWB1</accession>
<dbReference type="Gene3D" id="3.40.50.10140">
    <property type="entry name" value="Toll/interleukin-1 receptor homology (TIR) domain"/>
    <property type="match status" value="1"/>
</dbReference>
<comment type="caution">
    <text evidence="2">The sequence shown here is derived from an EMBL/GenBank/DDBJ whole genome shotgun (WGS) entry which is preliminary data.</text>
</comment>
<proteinExistence type="predicted"/>
<evidence type="ECO:0000313" key="2">
    <source>
        <dbReference type="EMBL" id="CAF1044037.1"/>
    </source>
</evidence>
<dbReference type="EMBL" id="CAJNOT010000645">
    <property type="protein sequence ID" value="CAF1044037.1"/>
    <property type="molecule type" value="Genomic_DNA"/>
</dbReference>
<gene>
    <name evidence="2" type="ORF">ZHD862_LOCUS14699</name>
</gene>
<dbReference type="GO" id="GO:0007165">
    <property type="term" value="P:signal transduction"/>
    <property type="evidence" value="ECO:0007669"/>
    <property type="project" value="InterPro"/>
</dbReference>
<organism evidence="2 3">
    <name type="scientific">Rotaria sordida</name>
    <dbReference type="NCBI Taxonomy" id="392033"/>
    <lineage>
        <taxon>Eukaryota</taxon>
        <taxon>Metazoa</taxon>
        <taxon>Spiralia</taxon>
        <taxon>Gnathifera</taxon>
        <taxon>Rotifera</taxon>
        <taxon>Eurotatoria</taxon>
        <taxon>Bdelloidea</taxon>
        <taxon>Philodinida</taxon>
        <taxon>Philodinidae</taxon>
        <taxon>Rotaria</taxon>
    </lineage>
</organism>
<protein>
    <recommendedName>
        <fullName evidence="1">TIR domain-containing protein</fullName>
    </recommendedName>
</protein>
<dbReference type="AlphaFoldDB" id="A0A814JWB1"/>